<feature type="compositionally biased region" description="Basic and acidic residues" evidence="1">
    <location>
        <begin position="44"/>
        <end position="59"/>
    </location>
</feature>
<dbReference type="RefSeq" id="WP_092425670.1">
    <property type="nucleotide sequence ID" value="NZ_FPCK01000003.1"/>
</dbReference>
<name>A0A1I7NRM7_9HYPH</name>
<dbReference type="EMBL" id="FPCK01000003">
    <property type="protein sequence ID" value="SFV37293.1"/>
    <property type="molecule type" value="Genomic_DNA"/>
</dbReference>
<dbReference type="Proteomes" id="UP000199074">
    <property type="component" value="Unassembled WGS sequence"/>
</dbReference>
<gene>
    <name evidence="2" type="ORF">SAMN05216456_2847</name>
</gene>
<accession>A0A1I7NRM7</accession>
<feature type="region of interest" description="Disordered" evidence="1">
    <location>
        <begin position="44"/>
        <end position="94"/>
    </location>
</feature>
<dbReference type="AlphaFoldDB" id="A0A1I7NRM7"/>
<reference evidence="2 3" key="1">
    <citation type="submission" date="2016-10" db="EMBL/GenBank/DDBJ databases">
        <authorList>
            <person name="de Groot N.N."/>
        </authorList>
    </citation>
    <scope>NUCLEOTIDE SEQUENCE [LARGE SCALE GENOMIC DNA]</scope>
    <source>
        <strain evidence="2 3">IPL20</strain>
    </source>
</reference>
<evidence type="ECO:0000313" key="2">
    <source>
        <dbReference type="EMBL" id="SFV37293.1"/>
    </source>
</evidence>
<evidence type="ECO:0000313" key="3">
    <source>
        <dbReference type="Proteomes" id="UP000199074"/>
    </source>
</evidence>
<feature type="compositionally biased region" description="Basic and acidic residues" evidence="1">
    <location>
        <begin position="84"/>
        <end position="94"/>
    </location>
</feature>
<protein>
    <submittedName>
        <fullName evidence="2">Uncharacterized protein</fullName>
    </submittedName>
</protein>
<organism evidence="2 3">
    <name type="scientific">Devosia crocina</name>
    <dbReference type="NCBI Taxonomy" id="429728"/>
    <lineage>
        <taxon>Bacteria</taxon>
        <taxon>Pseudomonadati</taxon>
        <taxon>Pseudomonadota</taxon>
        <taxon>Alphaproteobacteria</taxon>
        <taxon>Hyphomicrobiales</taxon>
        <taxon>Devosiaceae</taxon>
        <taxon>Devosia</taxon>
    </lineage>
</organism>
<keyword evidence="3" id="KW-1185">Reference proteome</keyword>
<sequence>MSENKGLKRPLDKPAEVAFLTEEFGIPAIKAAALVSQNPQVAERLAEGEMRRQHARDPLAGDPVPQPPKQDTYPAPAFGSIKPIKVDNDRTGAG</sequence>
<proteinExistence type="predicted"/>
<evidence type="ECO:0000256" key="1">
    <source>
        <dbReference type="SAM" id="MobiDB-lite"/>
    </source>
</evidence>
<dbReference type="OrthoDB" id="7950904at2"/>